<feature type="transmembrane region" description="Helical" evidence="9">
    <location>
        <begin position="95"/>
        <end position="114"/>
    </location>
</feature>
<dbReference type="AlphaFoldDB" id="F2L1J3"/>
<evidence type="ECO:0000256" key="8">
    <source>
        <dbReference type="ARBA" id="ARBA00037998"/>
    </source>
</evidence>
<feature type="transmembrane region" description="Helical" evidence="9">
    <location>
        <begin position="186"/>
        <end position="209"/>
    </location>
</feature>
<reference key="2">
    <citation type="submission" date="2011-03" db="EMBL/GenBank/DDBJ databases">
        <title>Complete genome sequence of the thermoacidophilic crenarchaeon Thermoproteus uzoniensis 768-20.</title>
        <authorList>
            <person name="Mardanov A.V."/>
            <person name="Gumerov V.M."/>
            <person name="Beletsky A.V."/>
            <person name="Prokofeva M.I."/>
            <person name="Bonch-Osmolovskaya E.A."/>
            <person name="Ravin N.V."/>
            <person name="Skryabin K.G."/>
        </authorList>
    </citation>
    <scope>NUCLEOTIDE SEQUENCE</scope>
    <source>
        <strain>768-20</strain>
    </source>
</reference>
<dbReference type="PANTHER" id="PTHR11795:SF445">
    <property type="entry name" value="AMINO ACID ABC TRANSPORTER PERMEASE PROTEIN"/>
    <property type="match status" value="1"/>
</dbReference>
<evidence type="ECO:0000256" key="7">
    <source>
        <dbReference type="ARBA" id="ARBA00023136"/>
    </source>
</evidence>
<sequence>MIDLIPYFLNGLIVGSIYGLIAIGLSFIFGILRIINVAHGSFVMLGAYTAYFFFVLWAYPPLLSIFAGLFFGMLMGLALYYAIIKPLSKIGELHVLVALFALGSLIAEIARIVWGPDVVGFTWNVGSVAVSGYVIQFSQLAGAAAALSIALLLQLMLYRTNFGRSIRAVVQDPVGAQMVGIDVDRVFALSTAIGIGLTTAGGVLLTLFIPVGINPYMGDPYTLMAFVIAVMGGLESTMGAYIAGLIFGEILSLGYPLFSRLGFAGPYQMSLFIGFVILILFLLFRPTGLFRS</sequence>
<dbReference type="CDD" id="cd06582">
    <property type="entry name" value="TM_PBP1_LivH_like"/>
    <property type="match status" value="1"/>
</dbReference>
<evidence type="ECO:0000256" key="5">
    <source>
        <dbReference type="ARBA" id="ARBA00022970"/>
    </source>
</evidence>
<keyword evidence="7 9" id="KW-0472">Membrane</keyword>
<dbReference type="Pfam" id="PF02653">
    <property type="entry name" value="BPD_transp_2"/>
    <property type="match status" value="1"/>
</dbReference>
<dbReference type="RefSeq" id="WP_013678999.1">
    <property type="nucleotide sequence ID" value="NC_015315.1"/>
</dbReference>
<dbReference type="Proteomes" id="UP000008138">
    <property type="component" value="Chromosome"/>
</dbReference>
<comment type="subcellular location">
    <subcellularLocation>
        <location evidence="1">Cell membrane</location>
        <topology evidence="1">Multi-pass membrane protein</topology>
    </subcellularLocation>
</comment>
<organism evidence="10 11">
    <name type="scientific">Thermoproteus uzoniensis (strain 768-20)</name>
    <dbReference type="NCBI Taxonomy" id="999630"/>
    <lineage>
        <taxon>Archaea</taxon>
        <taxon>Thermoproteota</taxon>
        <taxon>Thermoprotei</taxon>
        <taxon>Thermoproteales</taxon>
        <taxon>Thermoproteaceae</taxon>
        <taxon>Thermoproteus</taxon>
    </lineage>
</organism>
<feature type="transmembrane region" description="Helical" evidence="9">
    <location>
        <begin position="264"/>
        <end position="284"/>
    </location>
</feature>
<keyword evidence="11" id="KW-1185">Reference proteome</keyword>
<dbReference type="KEGG" id="tuz:TUZN_0163"/>
<dbReference type="InterPro" id="IPR001851">
    <property type="entry name" value="ABC_transp_permease"/>
</dbReference>
<dbReference type="GO" id="GO:0005886">
    <property type="term" value="C:plasma membrane"/>
    <property type="evidence" value="ECO:0007669"/>
    <property type="project" value="UniProtKB-SubCell"/>
</dbReference>
<evidence type="ECO:0000313" key="11">
    <source>
        <dbReference type="Proteomes" id="UP000008138"/>
    </source>
</evidence>
<dbReference type="EMBL" id="CP002590">
    <property type="protein sequence ID" value="AEA11663.1"/>
    <property type="molecule type" value="Genomic_DNA"/>
</dbReference>
<evidence type="ECO:0000256" key="1">
    <source>
        <dbReference type="ARBA" id="ARBA00004651"/>
    </source>
</evidence>
<keyword evidence="3" id="KW-1003">Cell membrane</keyword>
<feature type="transmembrane region" description="Helical" evidence="9">
    <location>
        <begin position="134"/>
        <end position="158"/>
    </location>
</feature>
<reference evidence="10 11" key="1">
    <citation type="journal article" date="2011" name="J. Bacteriol.">
        <title>Complete genome sequence of the thermoacidophilic crenarchaeon Thermoproteus uzoniensis 768-20.</title>
        <authorList>
            <person name="Mardanov A.V."/>
            <person name="Gumerov V.M."/>
            <person name="Beletsky A.V."/>
            <person name="Prokofeva M.I."/>
            <person name="Bonch-Osmolovskaya E.A."/>
            <person name="Ravin N.V."/>
            <person name="Skryabin K.G."/>
        </authorList>
    </citation>
    <scope>NUCLEOTIDE SEQUENCE [LARGE SCALE GENOMIC DNA]</scope>
    <source>
        <strain evidence="10 11">768-20</strain>
    </source>
</reference>
<feature type="transmembrane region" description="Helical" evidence="9">
    <location>
        <begin position="42"/>
        <end position="59"/>
    </location>
</feature>
<dbReference type="InterPro" id="IPR052157">
    <property type="entry name" value="BCAA_transport_permease"/>
</dbReference>
<feature type="transmembrane region" description="Helical" evidence="9">
    <location>
        <begin position="65"/>
        <end position="83"/>
    </location>
</feature>
<dbReference type="GO" id="GO:0022857">
    <property type="term" value="F:transmembrane transporter activity"/>
    <property type="evidence" value="ECO:0007669"/>
    <property type="project" value="InterPro"/>
</dbReference>
<dbReference type="HOGENOM" id="CLU_039929_2_0_2"/>
<proteinExistence type="inferred from homology"/>
<dbReference type="GO" id="GO:0006865">
    <property type="term" value="P:amino acid transport"/>
    <property type="evidence" value="ECO:0007669"/>
    <property type="project" value="UniProtKB-KW"/>
</dbReference>
<evidence type="ECO:0000256" key="3">
    <source>
        <dbReference type="ARBA" id="ARBA00022475"/>
    </source>
</evidence>
<dbReference type="GeneID" id="10359712"/>
<keyword evidence="5" id="KW-0029">Amino-acid transport</keyword>
<accession>F2L1J3</accession>
<dbReference type="PANTHER" id="PTHR11795">
    <property type="entry name" value="BRANCHED-CHAIN AMINO ACID TRANSPORT SYSTEM PERMEASE PROTEIN LIVH"/>
    <property type="match status" value="1"/>
</dbReference>
<evidence type="ECO:0000313" key="10">
    <source>
        <dbReference type="EMBL" id="AEA11663.1"/>
    </source>
</evidence>
<gene>
    <name evidence="10" type="ordered locus">TUZN_0163</name>
</gene>
<name>F2L1J3_THEU7</name>
<keyword evidence="2" id="KW-0813">Transport</keyword>
<keyword evidence="6 9" id="KW-1133">Transmembrane helix</keyword>
<keyword evidence="4 9" id="KW-0812">Transmembrane</keyword>
<evidence type="ECO:0000256" key="9">
    <source>
        <dbReference type="SAM" id="Phobius"/>
    </source>
</evidence>
<comment type="similarity">
    <text evidence="8">Belongs to the binding-protein-dependent transport system permease family. LivHM subfamily.</text>
</comment>
<evidence type="ECO:0000256" key="6">
    <source>
        <dbReference type="ARBA" id="ARBA00022989"/>
    </source>
</evidence>
<dbReference type="eggNOG" id="arCOG01270">
    <property type="taxonomic scope" value="Archaea"/>
</dbReference>
<protein>
    <submittedName>
        <fullName evidence="10">Inner-membrane translocator</fullName>
    </submittedName>
</protein>
<evidence type="ECO:0000256" key="2">
    <source>
        <dbReference type="ARBA" id="ARBA00022448"/>
    </source>
</evidence>
<dbReference type="STRING" id="999630.TUZN_0163"/>
<feature type="transmembrane region" description="Helical" evidence="9">
    <location>
        <begin position="12"/>
        <end position="35"/>
    </location>
</feature>
<evidence type="ECO:0000256" key="4">
    <source>
        <dbReference type="ARBA" id="ARBA00022692"/>
    </source>
</evidence>